<keyword evidence="1" id="KW-1133">Transmembrane helix</keyword>
<organism evidence="2 3">
    <name type="scientific">Rossellomorea vietnamensis</name>
    <dbReference type="NCBI Taxonomy" id="218284"/>
    <lineage>
        <taxon>Bacteria</taxon>
        <taxon>Bacillati</taxon>
        <taxon>Bacillota</taxon>
        <taxon>Bacilli</taxon>
        <taxon>Bacillales</taxon>
        <taxon>Bacillaceae</taxon>
        <taxon>Rossellomorea</taxon>
    </lineage>
</organism>
<sequence length="119" mass="13493">MGKQLTLQGWLEGVGVGSELYSSAVLLGYQRSITVYPQERYGRGPETTYSAAHHALVYRRLCCVYQRFRQIYQRKLLFIGAVFTFIGGNRTFIGKTIFYPLQVHPPGADIHAFKTVKTS</sequence>
<comment type="caution">
    <text evidence="2">The sequence shown here is derived from an EMBL/GenBank/DDBJ whole genome shotgun (WGS) entry which is preliminary data.</text>
</comment>
<evidence type="ECO:0000313" key="3">
    <source>
        <dbReference type="Proteomes" id="UP000325182"/>
    </source>
</evidence>
<keyword evidence="1" id="KW-0472">Membrane</keyword>
<accession>A0A5D4MAV0</accession>
<proteinExistence type="predicted"/>
<dbReference type="RefSeq" id="WP_148954523.1">
    <property type="nucleotide sequence ID" value="NZ_VTEG01000013.1"/>
</dbReference>
<evidence type="ECO:0000256" key="1">
    <source>
        <dbReference type="SAM" id="Phobius"/>
    </source>
</evidence>
<keyword evidence="1" id="KW-0812">Transmembrane</keyword>
<dbReference type="Proteomes" id="UP000325182">
    <property type="component" value="Unassembled WGS sequence"/>
</dbReference>
<dbReference type="AlphaFoldDB" id="A0A5D4MAV0"/>
<evidence type="ECO:0000313" key="2">
    <source>
        <dbReference type="EMBL" id="TYR98090.1"/>
    </source>
</evidence>
<dbReference type="EMBL" id="VTEG01000013">
    <property type="protein sequence ID" value="TYR98090.1"/>
    <property type="molecule type" value="Genomic_DNA"/>
</dbReference>
<gene>
    <name evidence="2" type="ORF">FZC84_15835</name>
</gene>
<feature type="transmembrane region" description="Helical" evidence="1">
    <location>
        <begin position="76"/>
        <end position="93"/>
    </location>
</feature>
<name>A0A5D4MAV0_9BACI</name>
<reference evidence="2 3" key="1">
    <citation type="submission" date="2019-08" db="EMBL/GenBank/DDBJ databases">
        <title>Bacillus genomes from the desert of Cuatro Cienegas, Coahuila.</title>
        <authorList>
            <person name="Olmedo-Alvarez G."/>
        </authorList>
    </citation>
    <scope>NUCLEOTIDE SEQUENCE [LARGE SCALE GENOMIC DNA]</scope>
    <source>
        <strain evidence="2 3">CH128b_4D</strain>
    </source>
</reference>
<protein>
    <submittedName>
        <fullName evidence="2">Uncharacterized protein</fullName>
    </submittedName>
</protein>